<proteinExistence type="predicted"/>
<dbReference type="SUPFAM" id="SSF64182">
    <property type="entry name" value="DHH phosphoesterases"/>
    <property type="match status" value="1"/>
</dbReference>
<sequence>MGSRGTAILYRCLKLLGGDVRYFIPNRLADGYGLKDESLQKFTDEGVALVITVDCGIASFKEAETARQLGLDLIVTDHHNLGKRLPDAVSIMHPGLPSMPYPFSGLCGAGVAFKLAWGLCQHKSQSKRVTPQLKTFLLQAVGLAAIGTVADVVPLLDENRSLVHHGLGSLLRQPVPGLSALMKITGLSDKKRLGGEDIGFTIAPRLNAAGRLGQAPLAVELLTTDDPARAKSLADYLHELNKSRESIERSVYLAANKQAQAQLDAGSHNALVLA</sequence>
<protein>
    <recommendedName>
        <fullName evidence="1">DDH domain-containing protein</fullName>
    </recommendedName>
</protein>
<evidence type="ECO:0000259" key="1">
    <source>
        <dbReference type="Pfam" id="PF01368"/>
    </source>
</evidence>
<dbReference type="GO" id="GO:0004527">
    <property type="term" value="F:exonuclease activity"/>
    <property type="evidence" value="ECO:0007669"/>
    <property type="project" value="UniProtKB-KW"/>
</dbReference>
<dbReference type="Gene3D" id="3.90.1640.30">
    <property type="match status" value="1"/>
</dbReference>
<gene>
    <name evidence="2" type="ORF">S01H1_26320</name>
</gene>
<accession>X0TSD5</accession>
<reference evidence="2" key="1">
    <citation type="journal article" date="2014" name="Front. Microbiol.">
        <title>High frequency of phylogenetically diverse reductive dehalogenase-homologous genes in deep subseafloor sedimentary metagenomes.</title>
        <authorList>
            <person name="Kawai M."/>
            <person name="Futagami T."/>
            <person name="Toyoda A."/>
            <person name="Takaki Y."/>
            <person name="Nishi S."/>
            <person name="Hori S."/>
            <person name="Arai W."/>
            <person name="Tsubouchi T."/>
            <person name="Morono Y."/>
            <person name="Uchiyama I."/>
            <person name="Ito T."/>
            <person name="Fujiyama A."/>
            <person name="Inagaki F."/>
            <person name="Takami H."/>
        </authorList>
    </citation>
    <scope>NUCLEOTIDE SEQUENCE</scope>
    <source>
        <strain evidence="2">Expedition CK06-06</strain>
    </source>
</reference>
<name>X0TSD5_9ZZZZ</name>
<dbReference type="InterPro" id="IPR038763">
    <property type="entry name" value="DHH_sf"/>
</dbReference>
<comment type="caution">
    <text evidence="2">The sequence shown here is derived from an EMBL/GenBank/DDBJ whole genome shotgun (WGS) entry which is preliminary data.</text>
</comment>
<dbReference type="InterPro" id="IPR001667">
    <property type="entry name" value="DDH_dom"/>
</dbReference>
<dbReference type="Pfam" id="PF01368">
    <property type="entry name" value="DHH"/>
    <property type="match status" value="1"/>
</dbReference>
<dbReference type="PANTHER" id="PTHR30255">
    <property type="entry name" value="SINGLE-STRANDED-DNA-SPECIFIC EXONUCLEASE RECJ"/>
    <property type="match status" value="1"/>
</dbReference>
<feature type="domain" description="DDH" evidence="1">
    <location>
        <begin position="5"/>
        <end position="138"/>
    </location>
</feature>
<feature type="non-terminal residue" evidence="2">
    <location>
        <position position="274"/>
    </location>
</feature>
<organism evidence="2">
    <name type="scientific">marine sediment metagenome</name>
    <dbReference type="NCBI Taxonomy" id="412755"/>
    <lineage>
        <taxon>unclassified sequences</taxon>
        <taxon>metagenomes</taxon>
        <taxon>ecological metagenomes</taxon>
    </lineage>
</organism>
<evidence type="ECO:0000313" key="2">
    <source>
        <dbReference type="EMBL" id="GAF96134.1"/>
    </source>
</evidence>
<dbReference type="InterPro" id="IPR051673">
    <property type="entry name" value="SSDNA_exonuclease_RecJ"/>
</dbReference>
<dbReference type="AlphaFoldDB" id="X0TSD5"/>
<dbReference type="EMBL" id="BARS01015946">
    <property type="protein sequence ID" value="GAF96134.1"/>
    <property type="molecule type" value="Genomic_DNA"/>
</dbReference>
<dbReference type="PANTHER" id="PTHR30255:SF2">
    <property type="entry name" value="SINGLE-STRANDED-DNA-SPECIFIC EXONUCLEASE RECJ"/>
    <property type="match status" value="1"/>
</dbReference>